<protein>
    <submittedName>
        <fullName evidence="1">Uncharacterized protein</fullName>
    </submittedName>
</protein>
<evidence type="ECO:0000313" key="1">
    <source>
        <dbReference type="EMBL" id="PSK98762.1"/>
    </source>
</evidence>
<accession>A0A2P8DNH3</accession>
<reference evidence="1 2" key="1">
    <citation type="submission" date="2018-03" db="EMBL/GenBank/DDBJ databases">
        <title>Genomic Encyclopedia of Archaeal and Bacterial Type Strains, Phase II (KMG-II): from individual species to whole genera.</title>
        <authorList>
            <person name="Goeker M."/>
        </authorList>
    </citation>
    <scope>NUCLEOTIDE SEQUENCE [LARGE SCALE GENOMIC DNA]</scope>
    <source>
        <strain evidence="1 2">DSM 28057</strain>
    </source>
</reference>
<gene>
    <name evidence="1" type="ORF">CLV48_11849</name>
</gene>
<name>A0A2P8DNH3_9BACT</name>
<organism evidence="1 2">
    <name type="scientific">Cecembia rubra</name>
    <dbReference type="NCBI Taxonomy" id="1485585"/>
    <lineage>
        <taxon>Bacteria</taxon>
        <taxon>Pseudomonadati</taxon>
        <taxon>Bacteroidota</taxon>
        <taxon>Cytophagia</taxon>
        <taxon>Cytophagales</taxon>
        <taxon>Cyclobacteriaceae</taxon>
        <taxon>Cecembia</taxon>
    </lineage>
</organism>
<sequence>MTIFEYKEVLADIKSVKLTQFWIEIYLAQALSNRICN</sequence>
<dbReference type="Proteomes" id="UP000240708">
    <property type="component" value="Unassembled WGS sequence"/>
</dbReference>
<comment type="caution">
    <text evidence="1">The sequence shown here is derived from an EMBL/GenBank/DDBJ whole genome shotgun (WGS) entry which is preliminary data.</text>
</comment>
<dbReference type="EMBL" id="PYGF01000018">
    <property type="protein sequence ID" value="PSK98762.1"/>
    <property type="molecule type" value="Genomic_DNA"/>
</dbReference>
<proteinExistence type="predicted"/>
<keyword evidence="2" id="KW-1185">Reference proteome</keyword>
<dbReference type="AlphaFoldDB" id="A0A2P8DNH3"/>
<evidence type="ECO:0000313" key="2">
    <source>
        <dbReference type="Proteomes" id="UP000240708"/>
    </source>
</evidence>